<evidence type="ECO:0000256" key="4">
    <source>
        <dbReference type="ARBA" id="ARBA00022691"/>
    </source>
</evidence>
<dbReference type="SUPFAM" id="SSF53790">
    <property type="entry name" value="Tetrapyrrole methylase"/>
    <property type="match status" value="1"/>
</dbReference>
<dbReference type="InterPro" id="IPR036108">
    <property type="entry name" value="4pyrrol_syn_uPrphyn_synt_sf"/>
</dbReference>
<dbReference type="InterPro" id="IPR014777">
    <property type="entry name" value="4pyrrole_Mease_sub1"/>
</dbReference>
<dbReference type="Proteomes" id="UP001164803">
    <property type="component" value="Chromosome"/>
</dbReference>
<gene>
    <name evidence="9" type="primary">cobA</name>
    <name evidence="9" type="ORF">NZD86_04745</name>
</gene>
<comment type="similarity">
    <text evidence="6">Belongs to the precorrin methyltransferase family.</text>
</comment>
<keyword evidence="10" id="KW-1185">Reference proteome</keyword>
<proteinExistence type="inferred from homology"/>
<dbReference type="Gene3D" id="3.30.950.10">
    <property type="entry name" value="Methyltransferase, Cobalt-precorrin-4 Transmethylase, Domain 2"/>
    <property type="match status" value="1"/>
</dbReference>
<keyword evidence="2 6" id="KW-0489">Methyltransferase</keyword>
<dbReference type="InterPro" id="IPR035996">
    <property type="entry name" value="4pyrrol_Methylase_sf"/>
</dbReference>
<evidence type="ECO:0000256" key="2">
    <source>
        <dbReference type="ARBA" id="ARBA00022603"/>
    </source>
</evidence>
<dbReference type="PROSITE" id="PS00839">
    <property type="entry name" value="SUMT_1"/>
    <property type="match status" value="1"/>
</dbReference>
<dbReference type="GO" id="GO:0004851">
    <property type="term" value="F:uroporphyrin-III C-methyltransferase activity"/>
    <property type="evidence" value="ECO:0007669"/>
    <property type="project" value="UniProtKB-EC"/>
</dbReference>
<dbReference type="InterPro" id="IPR050161">
    <property type="entry name" value="Siro_Cobalamin_biosynth"/>
</dbReference>
<dbReference type="PANTHER" id="PTHR45790">
    <property type="entry name" value="SIROHEME SYNTHASE-RELATED"/>
    <property type="match status" value="1"/>
</dbReference>
<dbReference type="Gene3D" id="3.40.1010.10">
    <property type="entry name" value="Cobalt-precorrin-4 Transmethylase, Domain 1"/>
    <property type="match status" value="1"/>
</dbReference>
<feature type="domain" description="Tetrapyrrole methylase" evidence="7">
    <location>
        <begin position="5"/>
        <end position="215"/>
    </location>
</feature>
<dbReference type="InterPro" id="IPR006366">
    <property type="entry name" value="CobA/CysG_C"/>
</dbReference>
<dbReference type="RefSeq" id="WP_268045344.1">
    <property type="nucleotide sequence ID" value="NZ_CP104064.1"/>
</dbReference>
<evidence type="ECO:0000256" key="1">
    <source>
        <dbReference type="ARBA" id="ARBA00012162"/>
    </source>
</evidence>
<dbReference type="SUPFAM" id="SSF69618">
    <property type="entry name" value="HemD-like"/>
    <property type="match status" value="1"/>
</dbReference>
<protein>
    <recommendedName>
        <fullName evidence="1">uroporphyrinogen-III C-methyltransferase</fullName>
        <ecNumber evidence="1">2.1.1.107</ecNumber>
    </recommendedName>
</protein>
<evidence type="ECO:0000259" key="8">
    <source>
        <dbReference type="Pfam" id="PF02602"/>
    </source>
</evidence>
<accession>A0ABY6Z4Q3</accession>
<dbReference type="PROSITE" id="PS00840">
    <property type="entry name" value="SUMT_2"/>
    <property type="match status" value="1"/>
</dbReference>
<dbReference type="GO" id="GO:0032259">
    <property type="term" value="P:methylation"/>
    <property type="evidence" value="ECO:0007669"/>
    <property type="project" value="UniProtKB-KW"/>
</dbReference>
<evidence type="ECO:0000256" key="6">
    <source>
        <dbReference type="RuleBase" id="RU003960"/>
    </source>
</evidence>
<dbReference type="InterPro" id="IPR000878">
    <property type="entry name" value="4pyrrol_Mease"/>
</dbReference>
<dbReference type="InterPro" id="IPR003043">
    <property type="entry name" value="Uropor_MeTrfase_CS"/>
</dbReference>
<evidence type="ECO:0000313" key="10">
    <source>
        <dbReference type="Proteomes" id="UP001164803"/>
    </source>
</evidence>
<dbReference type="PANTHER" id="PTHR45790:SF3">
    <property type="entry name" value="S-ADENOSYL-L-METHIONINE-DEPENDENT UROPORPHYRINOGEN III METHYLTRANSFERASE, CHLOROPLASTIC"/>
    <property type="match status" value="1"/>
</dbReference>
<feature type="domain" description="Tetrapyrrole biosynthesis uroporphyrinogen III synthase" evidence="8">
    <location>
        <begin position="267"/>
        <end position="365"/>
    </location>
</feature>
<reference evidence="9" key="1">
    <citation type="submission" date="2022-08" db="EMBL/GenBank/DDBJ databases">
        <title>Alicyclobacillus dauci DSM2870, complete genome.</title>
        <authorList>
            <person name="Wang Q."/>
            <person name="Cai R."/>
            <person name="Wang Z."/>
        </authorList>
    </citation>
    <scope>NUCLEOTIDE SEQUENCE</scope>
    <source>
        <strain evidence="9">DSM 28700</strain>
    </source>
</reference>
<dbReference type="Pfam" id="PF02602">
    <property type="entry name" value="HEM4"/>
    <property type="match status" value="1"/>
</dbReference>
<keyword evidence="3 6" id="KW-0808">Transferase</keyword>
<dbReference type="CDD" id="cd11642">
    <property type="entry name" value="SUMT"/>
    <property type="match status" value="1"/>
</dbReference>
<evidence type="ECO:0000313" key="9">
    <source>
        <dbReference type="EMBL" id="WAH37817.1"/>
    </source>
</evidence>
<dbReference type="EC" id="2.1.1.107" evidence="1"/>
<sequence>MADGTVFLVGAGPGDPGLLTIKGKRCLEAADAIVYDRLASPRLLAYAKPNVELYYVGKSADDHTLSQENIEQLLVSLAKRGLNVVRLKGGDPCVFGRGGEEARTLSEAGIRFEVVPGITSAVSVPAYAGIPVTYRNVSPSFTVVTGHLCDEGSGIDWDAYAKASGTLVILMGVRQLPSIVTGLLTAGKPGETPIALVRWGTRANQETLVGTLADIVGKVRQAKFKSPAVIIVGDVVKERAKLAWYEQLPLMGKRIFLAASTRSEVERMAEAVEVLGAEAFVLSTEQITKALNDGFAAILQMLDKPDARFGVYFQSPLAVDRFFRHLKMKRMDLRRLANVCFGAANETVASALETYGIVADGVGTQIFMNSTVTLWWFEEQTGLTTGSIRANQGLSRELTVHPFRPVGEQRFSPWISVARDWLAGGADVLWCAPGSEIVENVLKPEFASLASAVRVEESLESMDAEGFPSVLGDLWWSAASVMAAVGAL</sequence>
<dbReference type="InterPro" id="IPR014776">
    <property type="entry name" value="4pyrrole_Mease_sub2"/>
</dbReference>
<name>A0ABY6Z4Q3_9BACL</name>
<dbReference type="InterPro" id="IPR003754">
    <property type="entry name" value="4pyrrol_synth_uPrphyn_synth"/>
</dbReference>
<dbReference type="EMBL" id="CP104064">
    <property type="protein sequence ID" value="WAH37817.1"/>
    <property type="molecule type" value="Genomic_DNA"/>
</dbReference>
<keyword evidence="4" id="KW-0949">S-adenosyl-L-methionine</keyword>
<dbReference type="Gene3D" id="3.40.50.10090">
    <property type="match status" value="1"/>
</dbReference>
<organism evidence="9 10">
    <name type="scientific">Alicyclobacillus dauci</name>
    <dbReference type="NCBI Taxonomy" id="1475485"/>
    <lineage>
        <taxon>Bacteria</taxon>
        <taxon>Bacillati</taxon>
        <taxon>Bacillota</taxon>
        <taxon>Bacilli</taxon>
        <taxon>Bacillales</taxon>
        <taxon>Alicyclobacillaceae</taxon>
        <taxon>Alicyclobacillus</taxon>
    </lineage>
</organism>
<dbReference type="NCBIfam" id="TIGR01469">
    <property type="entry name" value="cobA_cysG_Cterm"/>
    <property type="match status" value="1"/>
</dbReference>
<keyword evidence="5" id="KW-0627">Porphyrin biosynthesis</keyword>
<dbReference type="NCBIfam" id="NF004790">
    <property type="entry name" value="PRK06136.1"/>
    <property type="match status" value="1"/>
</dbReference>
<evidence type="ECO:0000256" key="3">
    <source>
        <dbReference type="ARBA" id="ARBA00022679"/>
    </source>
</evidence>
<evidence type="ECO:0000259" key="7">
    <source>
        <dbReference type="Pfam" id="PF00590"/>
    </source>
</evidence>
<evidence type="ECO:0000256" key="5">
    <source>
        <dbReference type="ARBA" id="ARBA00023244"/>
    </source>
</evidence>
<dbReference type="Pfam" id="PF00590">
    <property type="entry name" value="TP_methylase"/>
    <property type="match status" value="1"/>
</dbReference>